<feature type="signal peptide" evidence="2">
    <location>
        <begin position="1"/>
        <end position="31"/>
    </location>
</feature>
<dbReference type="Proteomes" id="UP000007015">
    <property type="component" value="Chromosome 2"/>
</dbReference>
<keyword evidence="2" id="KW-0732">Signal</keyword>
<dbReference type="EMBL" id="CM000127">
    <property type="protein sequence ID" value="EEC73265.1"/>
    <property type="molecule type" value="Genomic_DNA"/>
</dbReference>
<evidence type="ECO:0000313" key="3">
    <source>
        <dbReference type="EMBL" id="EEC73265.1"/>
    </source>
</evidence>
<dbReference type="AlphaFoldDB" id="B8AIM5"/>
<evidence type="ECO:0000256" key="2">
    <source>
        <dbReference type="SAM" id="SignalP"/>
    </source>
</evidence>
<evidence type="ECO:0000313" key="4">
    <source>
        <dbReference type="Proteomes" id="UP000007015"/>
    </source>
</evidence>
<sequence>MQKEEGMCPVKLLLLALIATRLLIFSHVVDGNAPVNRLLEIFSTWSGQSDDDESTSCSSPPRRLKLTSRTTMLPENISSGGSPPESELYDRLSRDKLVSSLRDDEMRPSRPLEASKISVTAPSTSQMIPSQVQQSVLFLHDAASWPLSCGGDSSARNRRRVSLSCSMHEPTGAQMKLSSSSTSAR</sequence>
<gene>
    <name evidence="3" type="ORF">OsI_07400</name>
</gene>
<accession>B8AIM5</accession>
<proteinExistence type="predicted"/>
<name>B8AIM5_ORYSI</name>
<feature type="chain" id="PRO_5002867837" evidence="2">
    <location>
        <begin position="32"/>
        <end position="185"/>
    </location>
</feature>
<feature type="compositionally biased region" description="Polar residues" evidence="1">
    <location>
        <begin position="68"/>
        <end position="81"/>
    </location>
</feature>
<feature type="region of interest" description="Disordered" evidence="1">
    <location>
        <begin position="68"/>
        <end position="90"/>
    </location>
</feature>
<dbReference type="Gramene" id="BGIOSGA006387-TA">
    <property type="protein sequence ID" value="BGIOSGA006387-PA"/>
    <property type="gene ID" value="BGIOSGA006387"/>
</dbReference>
<evidence type="ECO:0000256" key="1">
    <source>
        <dbReference type="SAM" id="MobiDB-lite"/>
    </source>
</evidence>
<keyword evidence="4" id="KW-1185">Reference proteome</keyword>
<dbReference type="HOGENOM" id="CLU_088749_0_0_1"/>
<protein>
    <submittedName>
        <fullName evidence="3">Uncharacterized protein</fullName>
    </submittedName>
</protein>
<reference evidence="3 4" key="1">
    <citation type="journal article" date="2005" name="PLoS Biol.">
        <title>The genomes of Oryza sativa: a history of duplications.</title>
        <authorList>
            <person name="Yu J."/>
            <person name="Wang J."/>
            <person name="Lin W."/>
            <person name="Li S."/>
            <person name="Li H."/>
            <person name="Zhou J."/>
            <person name="Ni P."/>
            <person name="Dong W."/>
            <person name="Hu S."/>
            <person name="Zeng C."/>
            <person name="Zhang J."/>
            <person name="Zhang Y."/>
            <person name="Li R."/>
            <person name="Xu Z."/>
            <person name="Li S."/>
            <person name="Li X."/>
            <person name="Zheng H."/>
            <person name="Cong L."/>
            <person name="Lin L."/>
            <person name="Yin J."/>
            <person name="Geng J."/>
            <person name="Li G."/>
            <person name="Shi J."/>
            <person name="Liu J."/>
            <person name="Lv H."/>
            <person name="Li J."/>
            <person name="Wang J."/>
            <person name="Deng Y."/>
            <person name="Ran L."/>
            <person name="Shi X."/>
            <person name="Wang X."/>
            <person name="Wu Q."/>
            <person name="Li C."/>
            <person name="Ren X."/>
            <person name="Wang J."/>
            <person name="Wang X."/>
            <person name="Li D."/>
            <person name="Liu D."/>
            <person name="Zhang X."/>
            <person name="Ji Z."/>
            <person name="Zhao W."/>
            <person name="Sun Y."/>
            <person name="Zhang Z."/>
            <person name="Bao J."/>
            <person name="Han Y."/>
            <person name="Dong L."/>
            <person name="Ji J."/>
            <person name="Chen P."/>
            <person name="Wu S."/>
            <person name="Liu J."/>
            <person name="Xiao Y."/>
            <person name="Bu D."/>
            <person name="Tan J."/>
            <person name="Yang L."/>
            <person name="Ye C."/>
            <person name="Zhang J."/>
            <person name="Xu J."/>
            <person name="Zhou Y."/>
            <person name="Yu Y."/>
            <person name="Zhang B."/>
            <person name="Zhuang S."/>
            <person name="Wei H."/>
            <person name="Liu B."/>
            <person name="Lei M."/>
            <person name="Yu H."/>
            <person name="Li Y."/>
            <person name="Xu H."/>
            <person name="Wei S."/>
            <person name="He X."/>
            <person name="Fang L."/>
            <person name="Zhang Z."/>
            <person name="Zhang Y."/>
            <person name="Huang X."/>
            <person name="Su Z."/>
            <person name="Tong W."/>
            <person name="Li J."/>
            <person name="Tong Z."/>
            <person name="Li S."/>
            <person name="Ye J."/>
            <person name="Wang L."/>
            <person name="Fang L."/>
            <person name="Lei T."/>
            <person name="Chen C."/>
            <person name="Chen H."/>
            <person name="Xu Z."/>
            <person name="Li H."/>
            <person name="Huang H."/>
            <person name="Zhang F."/>
            <person name="Xu H."/>
            <person name="Li N."/>
            <person name="Zhao C."/>
            <person name="Li S."/>
            <person name="Dong L."/>
            <person name="Huang Y."/>
            <person name="Li L."/>
            <person name="Xi Y."/>
            <person name="Qi Q."/>
            <person name="Li W."/>
            <person name="Zhang B."/>
            <person name="Hu W."/>
            <person name="Zhang Y."/>
            <person name="Tian X."/>
            <person name="Jiao Y."/>
            <person name="Liang X."/>
            <person name="Jin J."/>
            <person name="Gao L."/>
            <person name="Zheng W."/>
            <person name="Hao B."/>
            <person name="Liu S."/>
            <person name="Wang W."/>
            <person name="Yuan L."/>
            <person name="Cao M."/>
            <person name="McDermott J."/>
            <person name="Samudrala R."/>
            <person name="Wang J."/>
            <person name="Wong G.K."/>
            <person name="Yang H."/>
        </authorList>
    </citation>
    <scope>NUCLEOTIDE SEQUENCE [LARGE SCALE GENOMIC DNA]</scope>
    <source>
        <strain evidence="4">cv. 93-11</strain>
    </source>
</reference>
<organism evidence="3 4">
    <name type="scientific">Oryza sativa subsp. indica</name>
    <name type="common">Rice</name>
    <dbReference type="NCBI Taxonomy" id="39946"/>
    <lineage>
        <taxon>Eukaryota</taxon>
        <taxon>Viridiplantae</taxon>
        <taxon>Streptophyta</taxon>
        <taxon>Embryophyta</taxon>
        <taxon>Tracheophyta</taxon>
        <taxon>Spermatophyta</taxon>
        <taxon>Magnoliopsida</taxon>
        <taxon>Liliopsida</taxon>
        <taxon>Poales</taxon>
        <taxon>Poaceae</taxon>
        <taxon>BOP clade</taxon>
        <taxon>Oryzoideae</taxon>
        <taxon>Oryzeae</taxon>
        <taxon>Oryzinae</taxon>
        <taxon>Oryza</taxon>
        <taxon>Oryza sativa</taxon>
    </lineage>
</organism>